<dbReference type="PROSITE" id="PS50111">
    <property type="entry name" value="CHEMOTAXIS_TRANSDUC_2"/>
    <property type="match status" value="1"/>
</dbReference>
<sequence length="636" mass="67927">MRLTIPRKLAILIATSAVLTTAAMAVQLYGLKNRIWADREEMLVAQVDSAIAIMEGFAAQAEAGSVSLPEAQKRASDAIRAIRYNGSDYSWILDYQGLMLVHPREGREGNQTWDDQDPNGFHHTRSIVAEARAGGGFTPYVWTRLKGSETSPKLAYSEAYEPWQWVVATGVYVDDLEAIFWRELYVSLGWLVAILVALGACAWPIARSITRPLSQMSGVMRELAGGHNEVEVPFVGRRDEIGEMADTVQSFKLAALEKERLEGEAGTMREREESERNHRAAEAQAKAGDLRSFVAEIEKGFGRLSQGDLTVRLDRPVAPEYEAIRGQFNSSVSALEETIGSVVNAVGSIRSGLSEITSASNDLSQRTEQQAANLEETVAALGQVTGAVNETAAGADEAQTAAHTALGNAEKGGDIVGRAVSAMSEIERSSDEIAKIIGVIDEIAFQTNLLALNAGVEAARAGEAGKGFAVVAQEVRALAQRSAEAAKEIKDLIQTSNGQVRTGVELVSATGKSLSEIVAQVARMSDLVTDIAGKAKDQAVSLREVATAADQMDKVTQQNAAMVEEATAAAATLARETDDLAASVARFRTSAARARAGKPAPAAAPSRGQASKRPVPQLRPVAQTAPAVEEEGWEEF</sequence>
<keyword evidence="5 10" id="KW-1133">Transmembrane helix</keyword>
<evidence type="ECO:0000259" key="12">
    <source>
        <dbReference type="PROSITE" id="PS50885"/>
    </source>
</evidence>
<comment type="similarity">
    <text evidence="7">Belongs to the methyl-accepting chemotaxis (MCP) protein family.</text>
</comment>
<dbReference type="FunFam" id="1.10.287.950:FF:000001">
    <property type="entry name" value="Methyl-accepting chemotaxis sensory transducer"/>
    <property type="match status" value="1"/>
</dbReference>
<keyword evidence="3" id="KW-0145">Chemotaxis</keyword>
<evidence type="ECO:0000256" key="2">
    <source>
        <dbReference type="ARBA" id="ARBA00022475"/>
    </source>
</evidence>
<dbReference type="PANTHER" id="PTHR43531:SF11">
    <property type="entry name" value="METHYL-ACCEPTING CHEMOTAXIS PROTEIN 3"/>
    <property type="match status" value="1"/>
</dbReference>
<proteinExistence type="inferred from homology"/>
<dbReference type="InterPro" id="IPR003660">
    <property type="entry name" value="HAMP_dom"/>
</dbReference>
<keyword evidence="14" id="KW-1185">Reference proteome</keyword>
<dbReference type="RefSeq" id="WP_023431600.1">
    <property type="nucleotide sequence ID" value="NZ_AWXZ01000017.1"/>
</dbReference>
<dbReference type="EMBL" id="AWXZ01000017">
    <property type="protein sequence ID" value="ESR26120.1"/>
    <property type="molecule type" value="Genomic_DNA"/>
</dbReference>
<dbReference type="InterPro" id="IPR051310">
    <property type="entry name" value="MCP_chemotaxis"/>
</dbReference>
<comment type="subcellular location">
    <subcellularLocation>
        <location evidence="1">Cell membrane</location>
        <topology evidence="1">Multi-pass membrane protein</topology>
    </subcellularLocation>
</comment>
<evidence type="ECO:0000313" key="14">
    <source>
        <dbReference type="Proteomes" id="UP000017819"/>
    </source>
</evidence>
<dbReference type="PATRIC" id="fig|631454.5.peg.1440"/>
<evidence type="ECO:0000256" key="5">
    <source>
        <dbReference type="ARBA" id="ARBA00022989"/>
    </source>
</evidence>
<evidence type="ECO:0000256" key="4">
    <source>
        <dbReference type="ARBA" id="ARBA00022692"/>
    </source>
</evidence>
<dbReference type="SUPFAM" id="SSF58104">
    <property type="entry name" value="Methyl-accepting chemotaxis protein (MCP) signaling domain"/>
    <property type="match status" value="1"/>
</dbReference>
<dbReference type="eggNOG" id="COG0840">
    <property type="taxonomic scope" value="Bacteria"/>
</dbReference>
<dbReference type="GO" id="GO:0006935">
    <property type="term" value="P:chemotaxis"/>
    <property type="evidence" value="ECO:0007669"/>
    <property type="project" value="UniProtKB-KW"/>
</dbReference>
<evidence type="ECO:0000256" key="1">
    <source>
        <dbReference type="ARBA" id="ARBA00004651"/>
    </source>
</evidence>
<evidence type="ECO:0000256" key="3">
    <source>
        <dbReference type="ARBA" id="ARBA00022500"/>
    </source>
</evidence>
<protein>
    <submittedName>
        <fullName evidence="13">Putative methyl-accepting chemotaxis protein</fullName>
    </submittedName>
</protein>
<evidence type="ECO:0000256" key="10">
    <source>
        <dbReference type="SAM" id="Phobius"/>
    </source>
</evidence>
<gene>
    <name evidence="13" type="ORF">N177_1455</name>
</gene>
<dbReference type="CDD" id="cd06225">
    <property type="entry name" value="HAMP"/>
    <property type="match status" value="1"/>
</dbReference>
<evidence type="ECO:0000256" key="8">
    <source>
        <dbReference type="PROSITE-ProRule" id="PRU00284"/>
    </source>
</evidence>
<feature type="domain" description="Methyl-accepting transducer" evidence="11">
    <location>
        <begin position="345"/>
        <end position="574"/>
    </location>
</feature>
<dbReference type="SMART" id="SM00304">
    <property type="entry name" value="HAMP"/>
    <property type="match status" value="3"/>
</dbReference>
<feature type="domain" description="HAMP" evidence="12">
    <location>
        <begin position="207"/>
        <end position="260"/>
    </location>
</feature>
<keyword evidence="4 10" id="KW-0812">Transmembrane</keyword>
<reference evidence="13 14" key="1">
    <citation type="journal article" date="2014" name="Genome Announc.">
        <title>Draft Genome Sequence of Lutibaculum baratangense Strain AMV1T, Isolated from a Mud Volcano in Andamans, India.</title>
        <authorList>
            <person name="Singh A."/>
            <person name="Sreenivas A."/>
            <person name="Sathyanarayana Reddy G."/>
            <person name="Pinnaka A.K."/>
            <person name="Shivaji S."/>
        </authorList>
    </citation>
    <scope>NUCLEOTIDE SEQUENCE [LARGE SCALE GENOMIC DNA]</scope>
    <source>
        <strain evidence="13 14">AMV1</strain>
    </source>
</reference>
<dbReference type="PROSITE" id="PS50885">
    <property type="entry name" value="HAMP"/>
    <property type="match status" value="2"/>
</dbReference>
<feature type="transmembrane region" description="Helical" evidence="10">
    <location>
        <begin position="184"/>
        <end position="206"/>
    </location>
</feature>
<evidence type="ECO:0000313" key="13">
    <source>
        <dbReference type="EMBL" id="ESR26120.1"/>
    </source>
</evidence>
<keyword evidence="8" id="KW-0807">Transducer</keyword>
<evidence type="ECO:0000256" key="9">
    <source>
        <dbReference type="SAM" id="MobiDB-lite"/>
    </source>
</evidence>
<dbReference type="Gene3D" id="1.10.287.950">
    <property type="entry name" value="Methyl-accepting chemotaxis protein"/>
    <property type="match status" value="1"/>
</dbReference>
<dbReference type="STRING" id="631454.N177_1455"/>
<feature type="domain" description="HAMP" evidence="12">
    <location>
        <begin position="294"/>
        <end position="340"/>
    </location>
</feature>
<dbReference type="Pfam" id="PF17200">
    <property type="entry name" value="sCache_2"/>
    <property type="match status" value="1"/>
</dbReference>
<dbReference type="Gene3D" id="1.10.8.500">
    <property type="entry name" value="HAMP domain in histidine kinase"/>
    <property type="match status" value="1"/>
</dbReference>
<dbReference type="InterPro" id="IPR033480">
    <property type="entry name" value="sCache_2"/>
</dbReference>
<dbReference type="OrthoDB" id="3378718at2"/>
<feature type="region of interest" description="Disordered" evidence="9">
    <location>
        <begin position="591"/>
        <end position="636"/>
    </location>
</feature>
<dbReference type="Gene3D" id="3.30.450.20">
    <property type="entry name" value="PAS domain"/>
    <property type="match status" value="1"/>
</dbReference>
<dbReference type="GO" id="GO:0005886">
    <property type="term" value="C:plasma membrane"/>
    <property type="evidence" value="ECO:0007669"/>
    <property type="project" value="UniProtKB-SubCell"/>
</dbReference>
<feature type="compositionally biased region" description="Low complexity" evidence="9">
    <location>
        <begin position="591"/>
        <end position="608"/>
    </location>
</feature>
<dbReference type="CDD" id="cd11386">
    <property type="entry name" value="MCP_signal"/>
    <property type="match status" value="1"/>
</dbReference>
<evidence type="ECO:0000256" key="7">
    <source>
        <dbReference type="ARBA" id="ARBA00029447"/>
    </source>
</evidence>
<dbReference type="Proteomes" id="UP000017819">
    <property type="component" value="Unassembled WGS sequence"/>
</dbReference>
<dbReference type="Pfam" id="PF00015">
    <property type="entry name" value="MCPsignal"/>
    <property type="match status" value="1"/>
</dbReference>
<dbReference type="SUPFAM" id="SSF158472">
    <property type="entry name" value="HAMP domain-like"/>
    <property type="match status" value="1"/>
</dbReference>
<comment type="caution">
    <text evidence="13">The sequence shown here is derived from an EMBL/GenBank/DDBJ whole genome shotgun (WGS) entry which is preliminary data.</text>
</comment>
<keyword evidence="6 10" id="KW-0472">Membrane</keyword>
<dbReference type="AlphaFoldDB" id="V4RSK9"/>
<organism evidence="13 14">
    <name type="scientific">Lutibaculum baratangense AMV1</name>
    <dbReference type="NCBI Taxonomy" id="631454"/>
    <lineage>
        <taxon>Bacteria</taxon>
        <taxon>Pseudomonadati</taxon>
        <taxon>Pseudomonadota</taxon>
        <taxon>Alphaproteobacteria</taxon>
        <taxon>Hyphomicrobiales</taxon>
        <taxon>Tepidamorphaceae</taxon>
        <taxon>Lutibaculum</taxon>
    </lineage>
</organism>
<dbReference type="SMART" id="SM00283">
    <property type="entry name" value="MA"/>
    <property type="match status" value="1"/>
</dbReference>
<evidence type="ECO:0000259" key="11">
    <source>
        <dbReference type="PROSITE" id="PS50111"/>
    </source>
</evidence>
<evidence type="ECO:0000256" key="6">
    <source>
        <dbReference type="ARBA" id="ARBA00023136"/>
    </source>
</evidence>
<dbReference type="Pfam" id="PF00672">
    <property type="entry name" value="HAMP"/>
    <property type="match status" value="1"/>
</dbReference>
<dbReference type="InterPro" id="IPR004089">
    <property type="entry name" value="MCPsignal_dom"/>
</dbReference>
<name>V4RSK9_9HYPH</name>
<accession>V4RSK9</accession>
<dbReference type="SMART" id="SM01049">
    <property type="entry name" value="Cache_2"/>
    <property type="match status" value="1"/>
</dbReference>
<dbReference type="PANTHER" id="PTHR43531">
    <property type="entry name" value="PROTEIN ICFG"/>
    <property type="match status" value="1"/>
</dbReference>
<keyword evidence="2" id="KW-1003">Cell membrane</keyword>
<dbReference type="GO" id="GO:0007165">
    <property type="term" value="P:signal transduction"/>
    <property type="evidence" value="ECO:0007669"/>
    <property type="project" value="UniProtKB-KW"/>
</dbReference>